<evidence type="ECO:0000313" key="1">
    <source>
        <dbReference type="EMBL" id="CAB4722954.1"/>
    </source>
</evidence>
<dbReference type="EMBL" id="CAFBLR010000116">
    <property type="protein sequence ID" value="CAB4879283.1"/>
    <property type="molecule type" value="Genomic_DNA"/>
</dbReference>
<name>A0A6J6RM80_9ZZZZ</name>
<evidence type="ECO:0000313" key="2">
    <source>
        <dbReference type="EMBL" id="CAB4879283.1"/>
    </source>
</evidence>
<dbReference type="AlphaFoldDB" id="A0A6J6RM80"/>
<dbReference type="EMBL" id="CAEZXX010000157">
    <property type="protein sequence ID" value="CAB4722954.1"/>
    <property type="molecule type" value="Genomic_DNA"/>
</dbReference>
<protein>
    <submittedName>
        <fullName evidence="1">Unannotated protein</fullName>
    </submittedName>
</protein>
<accession>A0A6J6RM80</accession>
<proteinExistence type="predicted"/>
<gene>
    <name evidence="1" type="ORF">UFOPK2602_01872</name>
    <name evidence="2" type="ORF">UFOPK3417_01209</name>
</gene>
<sequence>MAHGSRSLADRACGTCVLWVQYMHTMDAVSASRRPIHRWQTVLPTRLRVMLLSRDYSRSGAVTRADTDS</sequence>
<reference evidence="1" key="1">
    <citation type="submission" date="2020-05" db="EMBL/GenBank/DDBJ databases">
        <authorList>
            <person name="Chiriac C."/>
            <person name="Salcher M."/>
            <person name="Ghai R."/>
            <person name="Kavagutti S V."/>
        </authorList>
    </citation>
    <scope>NUCLEOTIDE SEQUENCE</scope>
</reference>
<organism evidence="1">
    <name type="scientific">freshwater metagenome</name>
    <dbReference type="NCBI Taxonomy" id="449393"/>
    <lineage>
        <taxon>unclassified sequences</taxon>
        <taxon>metagenomes</taxon>
        <taxon>ecological metagenomes</taxon>
    </lineage>
</organism>